<dbReference type="AlphaFoldDB" id="A0A7Y6IHC2"/>
<comment type="subcellular location">
    <subcellularLocation>
        <location evidence="1 8">Cell membrane</location>
        <topology evidence="1 8">Multi-pass membrane protein</topology>
    </subcellularLocation>
</comment>
<feature type="transmembrane region" description="Helical" evidence="8">
    <location>
        <begin position="21"/>
        <end position="48"/>
    </location>
</feature>
<dbReference type="Pfam" id="PF00528">
    <property type="entry name" value="BPD_transp_1"/>
    <property type="match status" value="1"/>
</dbReference>
<keyword evidence="5 8" id="KW-0812">Transmembrane</keyword>
<dbReference type="PROSITE" id="PS50928">
    <property type="entry name" value="ABC_TM1"/>
    <property type="match status" value="1"/>
</dbReference>
<evidence type="ECO:0000256" key="7">
    <source>
        <dbReference type="ARBA" id="ARBA00023136"/>
    </source>
</evidence>
<dbReference type="InterPro" id="IPR000515">
    <property type="entry name" value="MetI-like"/>
</dbReference>
<feature type="transmembrane region" description="Helical" evidence="8">
    <location>
        <begin position="262"/>
        <end position="284"/>
    </location>
</feature>
<dbReference type="Proteomes" id="UP000586042">
    <property type="component" value="Unassembled WGS sequence"/>
</dbReference>
<dbReference type="InterPro" id="IPR035906">
    <property type="entry name" value="MetI-like_sf"/>
</dbReference>
<comment type="similarity">
    <text evidence="2">Belongs to the binding-protein-dependent transport system permease family. CysTW subfamily.</text>
</comment>
<evidence type="ECO:0000256" key="3">
    <source>
        <dbReference type="ARBA" id="ARBA00022448"/>
    </source>
</evidence>
<feature type="transmembrane region" description="Helical" evidence="8">
    <location>
        <begin position="212"/>
        <end position="234"/>
    </location>
</feature>
<evidence type="ECO:0000256" key="4">
    <source>
        <dbReference type="ARBA" id="ARBA00022475"/>
    </source>
</evidence>
<feature type="transmembrane region" description="Helical" evidence="8">
    <location>
        <begin position="114"/>
        <end position="136"/>
    </location>
</feature>
<evidence type="ECO:0000256" key="1">
    <source>
        <dbReference type="ARBA" id="ARBA00004651"/>
    </source>
</evidence>
<dbReference type="EMBL" id="JABWGN010000027">
    <property type="protein sequence ID" value="NUW38121.1"/>
    <property type="molecule type" value="Genomic_DNA"/>
</dbReference>
<dbReference type="GO" id="GO:0005886">
    <property type="term" value="C:plasma membrane"/>
    <property type="evidence" value="ECO:0007669"/>
    <property type="project" value="UniProtKB-SubCell"/>
</dbReference>
<feature type="transmembrane region" description="Helical" evidence="8">
    <location>
        <begin position="81"/>
        <end position="102"/>
    </location>
</feature>
<dbReference type="Gene3D" id="1.10.3720.10">
    <property type="entry name" value="MetI-like"/>
    <property type="match status" value="1"/>
</dbReference>
<keyword evidence="11" id="KW-1185">Reference proteome</keyword>
<evidence type="ECO:0000256" key="8">
    <source>
        <dbReference type="RuleBase" id="RU363032"/>
    </source>
</evidence>
<protein>
    <submittedName>
        <fullName evidence="10">ABC transporter permease</fullName>
    </submittedName>
</protein>
<keyword evidence="4" id="KW-1003">Cell membrane</keyword>
<gene>
    <name evidence="10" type="ORF">HTZ77_43000</name>
</gene>
<proteinExistence type="inferred from homology"/>
<keyword evidence="7 8" id="KW-0472">Membrane</keyword>
<name>A0A7Y6IHC2_9ACTN</name>
<dbReference type="PANTHER" id="PTHR42929:SF1">
    <property type="entry name" value="INNER MEMBRANE ABC TRANSPORTER PERMEASE PROTEIN YDCU-RELATED"/>
    <property type="match status" value="1"/>
</dbReference>
<feature type="domain" description="ABC transmembrane type-1" evidence="9">
    <location>
        <begin position="77"/>
        <end position="283"/>
    </location>
</feature>
<evidence type="ECO:0000256" key="2">
    <source>
        <dbReference type="ARBA" id="ARBA00007069"/>
    </source>
</evidence>
<dbReference type="SUPFAM" id="SSF161098">
    <property type="entry name" value="MetI-like"/>
    <property type="match status" value="1"/>
</dbReference>
<organism evidence="10 11">
    <name type="scientific">Nonomuraea montanisoli</name>
    <dbReference type="NCBI Taxonomy" id="2741721"/>
    <lineage>
        <taxon>Bacteria</taxon>
        <taxon>Bacillati</taxon>
        <taxon>Actinomycetota</taxon>
        <taxon>Actinomycetes</taxon>
        <taxon>Streptosporangiales</taxon>
        <taxon>Streptosporangiaceae</taxon>
        <taxon>Nonomuraea</taxon>
    </lineage>
</organism>
<dbReference type="GO" id="GO:0055085">
    <property type="term" value="P:transmembrane transport"/>
    <property type="evidence" value="ECO:0007669"/>
    <property type="project" value="InterPro"/>
</dbReference>
<comment type="caution">
    <text evidence="10">The sequence shown here is derived from an EMBL/GenBank/DDBJ whole genome shotgun (WGS) entry which is preliminary data.</text>
</comment>
<feature type="transmembrane region" description="Helical" evidence="8">
    <location>
        <begin position="156"/>
        <end position="181"/>
    </location>
</feature>
<evidence type="ECO:0000313" key="10">
    <source>
        <dbReference type="EMBL" id="NUW38121.1"/>
    </source>
</evidence>
<keyword evidence="3 8" id="KW-0813">Transport</keyword>
<sequence>MSPARTRPATALRVRRRLGAFVFLTPGLAYLVVLLLVPLALVLSYVFFQRGRFGGVVYEYTTENFSRLLDPLYLRVLGESLQIAALTTVIALALGYPTAYLIARLPRKWKTVALVAIVLPFWTNFIIRMYAWIILLNGPGLINSALKSLGLGPFELLYNQGAIVTGLVYSYLPLMVLPLYAAIEKLDPQLREASANLGASGFTTFRKVTLPLTVPGVLTGSLFVFVPSFGNFVIPEMLGGGKSVMVGNLIRTEFLKARDWPFGSALALALVAVLVVLLLAQAWAARRA</sequence>
<evidence type="ECO:0000256" key="5">
    <source>
        <dbReference type="ARBA" id="ARBA00022692"/>
    </source>
</evidence>
<dbReference type="RefSeq" id="WP_175595565.1">
    <property type="nucleotide sequence ID" value="NZ_JABWGN010000027.1"/>
</dbReference>
<reference evidence="10 11" key="1">
    <citation type="submission" date="2020-06" db="EMBL/GenBank/DDBJ databases">
        <title>Nonomuraea sp. SMC257, a novel actinomycete isolated from soil.</title>
        <authorList>
            <person name="Chanama M."/>
        </authorList>
    </citation>
    <scope>NUCLEOTIDE SEQUENCE [LARGE SCALE GENOMIC DNA]</scope>
    <source>
        <strain evidence="10 11">SMC257</strain>
    </source>
</reference>
<dbReference type="PANTHER" id="PTHR42929">
    <property type="entry name" value="INNER MEMBRANE ABC TRANSPORTER PERMEASE PROTEIN YDCU-RELATED-RELATED"/>
    <property type="match status" value="1"/>
</dbReference>
<keyword evidence="6 8" id="KW-1133">Transmembrane helix</keyword>
<dbReference type="CDD" id="cd06261">
    <property type="entry name" value="TM_PBP2"/>
    <property type="match status" value="1"/>
</dbReference>
<evidence type="ECO:0000256" key="6">
    <source>
        <dbReference type="ARBA" id="ARBA00022989"/>
    </source>
</evidence>
<evidence type="ECO:0000313" key="11">
    <source>
        <dbReference type="Proteomes" id="UP000586042"/>
    </source>
</evidence>
<evidence type="ECO:0000259" key="9">
    <source>
        <dbReference type="PROSITE" id="PS50928"/>
    </source>
</evidence>
<accession>A0A7Y6IHC2</accession>